<feature type="transmembrane region" description="Helical" evidence="6">
    <location>
        <begin position="707"/>
        <end position="730"/>
    </location>
</feature>
<feature type="transmembrane region" description="Helical" evidence="6">
    <location>
        <begin position="232"/>
        <end position="251"/>
    </location>
</feature>
<evidence type="ECO:0000256" key="3">
    <source>
        <dbReference type="ARBA" id="ARBA00022692"/>
    </source>
</evidence>
<feature type="domain" description="SSD" evidence="7">
    <location>
        <begin position="258"/>
        <end position="383"/>
    </location>
</feature>
<evidence type="ECO:0000259" key="7">
    <source>
        <dbReference type="PROSITE" id="PS50156"/>
    </source>
</evidence>
<dbReference type="InterPro" id="IPR004869">
    <property type="entry name" value="MMPL_dom"/>
</dbReference>
<name>A0A317CIA6_9GAMM</name>
<evidence type="ECO:0000313" key="8">
    <source>
        <dbReference type="EMBL" id="PWQ98119.1"/>
    </source>
</evidence>
<dbReference type="SUPFAM" id="SSF82866">
    <property type="entry name" value="Multidrug efflux transporter AcrB transmembrane domain"/>
    <property type="match status" value="2"/>
</dbReference>
<dbReference type="Pfam" id="PF03176">
    <property type="entry name" value="MMPL"/>
    <property type="match status" value="2"/>
</dbReference>
<dbReference type="GO" id="GO:0005886">
    <property type="term" value="C:plasma membrane"/>
    <property type="evidence" value="ECO:0007669"/>
    <property type="project" value="UniProtKB-SubCell"/>
</dbReference>
<keyword evidence="4 6" id="KW-1133">Transmembrane helix</keyword>
<dbReference type="EMBL" id="QGKL01000014">
    <property type="protein sequence ID" value="PWQ98119.1"/>
    <property type="molecule type" value="Genomic_DNA"/>
</dbReference>
<keyword evidence="2" id="KW-1003">Cell membrane</keyword>
<evidence type="ECO:0000256" key="6">
    <source>
        <dbReference type="SAM" id="Phobius"/>
    </source>
</evidence>
<keyword evidence="3 6" id="KW-0812">Transmembrane</keyword>
<comment type="caution">
    <text evidence="8">The sequence shown here is derived from an EMBL/GenBank/DDBJ whole genome shotgun (WGS) entry which is preliminary data.</text>
</comment>
<sequence>MISKYSDRLLSMRWLAIILSLVVVFGMAAGAKNLLFNSDYRVFFSDEDPHLVAFNNLQDTYTKSDNVLFVIAPKDGVVFKQETMTVIEDITEKAWQTPHSTRVDSLANYQHTTSIEDDLSVANLFEEAGELTASDIESVKTVALGEPLLVHRLISEKADLTSINITLEFPKTLTNEAGEEVRADATILSADVGAYAKELKAYVLEKYPNHDVYLTGTVMMNNAFGEASIYDMSHLLPLAVLLILITVFLLLRSVSATIITFFVVIFSVLIAFGAAGWMHIELTSPVMSAPIIILTLAVADCVHMLSTWISEMRSGKDKVTAMKESIRVNFMPVFLTSLTTAIGFLSLNTSESPPFNDLGNISAIGVLAAFFLSIVLLPALAVILPVKVKQGKTKASSAMVSLANWVISKQKLLLIVMGGIGIFLIAMVPRNELNDVFVNYFDERIEFRTDTDFVVKNLTGIYFVDYSIDAKESGAIANPDVLANIETFTTWLETQPEVIHVNTVTDIFTRLNKNMHGDDESFNKLPDSRELAAQYLLLYEMSLPYGLDLNNQIDIDKKSTRITATLKTISTQQILDYNERVDAWMVANMPELRAPGVSPSVIFAHIGMSNIISMLSGTTIALVLISLILIVALKSLRYGLLSLIPNLVPAGMAFGIWAFISGEIGLGLSVVTAMTLGIVVDDTIHFLSKYLRARREKGLSAEDAVRYAFSTVGIALWVTSIALIAGFMVLSTSSFKLNADMGLLTSIVIALALIVDFLFLPPLLIKLDPWLNAEKKNSTEPKIEATAQTT</sequence>
<dbReference type="GO" id="GO:0022857">
    <property type="term" value="F:transmembrane transporter activity"/>
    <property type="evidence" value="ECO:0007669"/>
    <property type="project" value="InterPro"/>
</dbReference>
<dbReference type="PANTHER" id="PTHR33406">
    <property type="entry name" value="MEMBRANE PROTEIN MJ1562-RELATED"/>
    <property type="match status" value="1"/>
</dbReference>
<evidence type="ECO:0000256" key="4">
    <source>
        <dbReference type="ARBA" id="ARBA00022989"/>
    </source>
</evidence>
<keyword evidence="5 6" id="KW-0472">Membrane</keyword>
<dbReference type="InterPro" id="IPR000731">
    <property type="entry name" value="SSD"/>
</dbReference>
<dbReference type="OrthoDB" id="9803781at2"/>
<feature type="transmembrane region" description="Helical" evidence="6">
    <location>
        <begin position="258"/>
        <end position="280"/>
    </location>
</feature>
<feature type="transmembrane region" description="Helical" evidence="6">
    <location>
        <begin position="330"/>
        <end position="349"/>
    </location>
</feature>
<reference evidence="8 9" key="1">
    <citation type="submission" date="2018-05" db="EMBL/GenBank/DDBJ databases">
        <title>Leucothrix arctica sp. nov., isolated from Arctic seawater.</title>
        <authorList>
            <person name="Choi A."/>
            <person name="Baek K."/>
        </authorList>
    </citation>
    <scope>NUCLEOTIDE SEQUENCE [LARGE SCALE GENOMIC DNA]</scope>
    <source>
        <strain evidence="8 9">IMCC9719</strain>
    </source>
</reference>
<feature type="transmembrane region" description="Helical" evidence="6">
    <location>
        <begin position="361"/>
        <end position="384"/>
    </location>
</feature>
<dbReference type="PRINTS" id="PR00702">
    <property type="entry name" value="ACRIFLAVINRP"/>
</dbReference>
<feature type="transmembrane region" description="Helical" evidence="6">
    <location>
        <begin position="640"/>
        <end position="660"/>
    </location>
</feature>
<dbReference type="RefSeq" id="WP_109822333.1">
    <property type="nucleotide sequence ID" value="NZ_QGKL01000014.1"/>
</dbReference>
<feature type="transmembrane region" description="Helical" evidence="6">
    <location>
        <begin position="412"/>
        <end position="429"/>
    </location>
</feature>
<dbReference type="Gene3D" id="1.20.1640.10">
    <property type="entry name" value="Multidrug efflux transporter AcrB transmembrane domain"/>
    <property type="match status" value="2"/>
</dbReference>
<comment type="subcellular location">
    <subcellularLocation>
        <location evidence="1">Cell membrane</location>
        <topology evidence="1">Multi-pass membrane protein</topology>
    </subcellularLocation>
</comment>
<feature type="transmembrane region" description="Helical" evidence="6">
    <location>
        <begin position="742"/>
        <end position="765"/>
    </location>
</feature>
<feature type="transmembrane region" description="Helical" evidence="6">
    <location>
        <begin position="666"/>
        <end position="687"/>
    </location>
</feature>
<dbReference type="InterPro" id="IPR001036">
    <property type="entry name" value="Acrflvin-R"/>
</dbReference>
<evidence type="ECO:0000313" key="9">
    <source>
        <dbReference type="Proteomes" id="UP000245506"/>
    </source>
</evidence>
<dbReference type="AlphaFoldDB" id="A0A317CIA6"/>
<feature type="transmembrane region" description="Helical" evidence="6">
    <location>
        <begin position="286"/>
        <end position="309"/>
    </location>
</feature>
<feature type="transmembrane region" description="Helical" evidence="6">
    <location>
        <begin position="611"/>
        <end position="633"/>
    </location>
</feature>
<evidence type="ECO:0000256" key="5">
    <source>
        <dbReference type="ARBA" id="ARBA00023136"/>
    </source>
</evidence>
<evidence type="ECO:0000256" key="1">
    <source>
        <dbReference type="ARBA" id="ARBA00004651"/>
    </source>
</evidence>
<protein>
    <submittedName>
        <fullName evidence="8">RND transporter</fullName>
    </submittedName>
</protein>
<gene>
    <name evidence="8" type="ORF">DKT75_04980</name>
</gene>
<dbReference type="Proteomes" id="UP000245506">
    <property type="component" value="Unassembled WGS sequence"/>
</dbReference>
<proteinExistence type="predicted"/>
<keyword evidence="9" id="KW-1185">Reference proteome</keyword>
<evidence type="ECO:0000256" key="2">
    <source>
        <dbReference type="ARBA" id="ARBA00022475"/>
    </source>
</evidence>
<feature type="domain" description="SSD" evidence="7">
    <location>
        <begin position="606"/>
        <end position="766"/>
    </location>
</feature>
<organism evidence="8 9">
    <name type="scientific">Leucothrix arctica</name>
    <dbReference type="NCBI Taxonomy" id="1481894"/>
    <lineage>
        <taxon>Bacteria</taxon>
        <taxon>Pseudomonadati</taxon>
        <taxon>Pseudomonadota</taxon>
        <taxon>Gammaproteobacteria</taxon>
        <taxon>Thiotrichales</taxon>
        <taxon>Thiotrichaceae</taxon>
        <taxon>Leucothrix</taxon>
    </lineage>
</organism>
<dbReference type="InterPro" id="IPR050545">
    <property type="entry name" value="Mycobact_MmpL"/>
</dbReference>
<accession>A0A317CIA6</accession>
<dbReference type="PANTHER" id="PTHR33406:SF12">
    <property type="entry name" value="BLR2997 PROTEIN"/>
    <property type="match status" value="1"/>
</dbReference>
<dbReference type="PROSITE" id="PS50156">
    <property type="entry name" value="SSD"/>
    <property type="match status" value="2"/>
</dbReference>